<sequence length="69" mass="7792">MKRFLASVLASLMTIVAFAQEKAEESSIEIKINGKAANLEIWWKGTLLIIFTLIIVWLVVRTFRGKANV</sequence>
<feature type="signal peptide" evidence="2">
    <location>
        <begin position="1"/>
        <end position="19"/>
    </location>
</feature>
<gene>
    <name evidence="3" type="ORF">C7460_10161</name>
</gene>
<keyword evidence="1" id="KW-1133">Transmembrane helix</keyword>
<protein>
    <recommendedName>
        <fullName evidence="5">CcmD family protein</fullName>
    </recommendedName>
</protein>
<evidence type="ECO:0000256" key="1">
    <source>
        <dbReference type="SAM" id="Phobius"/>
    </source>
</evidence>
<accession>A0A3D9LI53</accession>
<keyword evidence="4" id="KW-1185">Reference proteome</keyword>
<feature type="chain" id="PRO_5017700195" description="CcmD family protein" evidence="2">
    <location>
        <begin position="20"/>
        <end position="69"/>
    </location>
</feature>
<evidence type="ECO:0000256" key="2">
    <source>
        <dbReference type="SAM" id="SignalP"/>
    </source>
</evidence>
<dbReference type="EMBL" id="QREG01000001">
    <property type="protein sequence ID" value="REE05545.1"/>
    <property type="molecule type" value="Genomic_DNA"/>
</dbReference>
<proteinExistence type="predicted"/>
<evidence type="ECO:0000313" key="4">
    <source>
        <dbReference type="Proteomes" id="UP000256779"/>
    </source>
</evidence>
<dbReference type="Proteomes" id="UP000256779">
    <property type="component" value="Unassembled WGS sequence"/>
</dbReference>
<organism evidence="3 4">
    <name type="scientific">Marinoscillum furvescens DSM 4134</name>
    <dbReference type="NCBI Taxonomy" id="1122208"/>
    <lineage>
        <taxon>Bacteria</taxon>
        <taxon>Pseudomonadati</taxon>
        <taxon>Bacteroidota</taxon>
        <taxon>Cytophagia</taxon>
        <taxon>Cytophagales</taxon>
        <taxon>Reichenbachiellaceae</taxon>
        <taxon>Marinoscillum</taxon>
    </lineage>
</organism>
<dbReference type="AlphaFoldDB" id="A0A3D9LI53"/>
<keyword evidence="1" id="KW-0812">Transmembrane</keyword>
<evidence type="ECO:0008006" key="5">
    <source>
        <dbReference type="Google" id="ProtNLM"/>
    </source>
</evidence>
<dbReference type="RefSeq" id="WP_115866067.1">
    <property type="nucleotide sequence ID" value="NZ_QREG01000001.1"/>
</dbReference>
<evidence type="ECO:0000313" key="3">
    <source>
        <dbReference type="EMBL" id="REE05545.1"/>
    </source>
</evidence>
<feature type="transmembrane region" description="Helical" evidence="1">
    <location>
        <begin position="43"/>
        <end position="60"/>
    </location>
</feature>
<reference evidence="3 4" key="1">
    <citation type="submission" date="2018-07" db="EMBL/GenBank/DDBJ databases">
        <title>Genomic Encyclopedia of Type Strains, Phase IV (KMG-IV): sequencing the most valuable type-strain genomes for metagenomic binning, comparative biology and taxonomic classification.</title>
        <authorList>
            <person name="Goeker M."/>
        </authorList>
    </citation>
    <scope>NUCLEOTIDE SEQUENCE [LARGE SCALE GENOMIC DNA]</scope>
    <source>
        <strain evidence="3 4">DSM 4134</strain>
    </source>
</reference>
<keyword evidence="2" id="KW-0732">Signal</keyword>
<comment type="caution">
    <text evidence="3">The sequence shown here is derived from an EMBL/GenBank/DDBJ whole genome shotgun (WGS) entry which is preliminary data.</text>
</comment>
<keyword evidence="1" id="KW-0472">Membrane</keyword>
<name>A0A3D9LI53_MARFU</name>